<evidence type="ECO:0000259" key="5">
    <source>
        <dbReference type="PROSITE" id="PS51084"/>
    </source>
</evidence>
<dbReference type="GO" id="GO:0016787">
    <property type="term" value="F:hydrolase activity"/>
    <property type="evidence" value="ECO:0007669"/>
    <property type="project" value="UniProtKB-KW"/>
</dbReference>
<name>A0A1K0H446_9BASI</name>
<dbReference type="Pfam" id="PF11969">
    <property type="entry name" value="DcpS_C"/>
    <property type="match status" value="1"/>
</dbReference>
<feature type="region of interest" description="Disordered" evidence="4">
    <location>
        <begin position="1"/>
        <end position="30"/>
    </location>
</feature>
<dbReference type="Gene3D" id="3.30.428.10">
    <property type="entry name" value="HIT-like"/>
    <property type="match status" value="1"/>
</dbReference>
<evidence type="ECO:0000256" key="1">
    <source>
        <dbReference type="ARBA" id="ARBA00022741"/>
    </source>
</evidence>
<evidence type="ECO:0000313" key="7">
    <source>
        <dbReference type="EMBL" id="SYW84960.1"/>
    </source>
</evidence>
<evidence type="ECO:0000256" key="2">
    <source>
        <dbReference type="ARBA" id="ARBA00022801"/>
    </source>
</evidence>
<dbReference type="InterPro" id="IPR011146">
    <property type="entry name" value="HIT-like"/>
</dbReference>
<reference evidence="8" key="2">
    <citation type="submission" date="2016-04" db="EMBL/GenBank/DDBJ databases">
        <authorList>
            <person name="Guldener U."/>
            <person name="Guldener U."/>
        </authorList>
    </citation>
    <scope>NUCLEOTIDE SEQUENCE [LARGE SCALE GENOMIC DNA]</scope>
    <source>
        <strain evidence="8">UB2112</strain>
    </source>
</reference>
<dbReference type="EMBL" id="LT558123">
    <property type="protein sequence ID" value="SAM82245.1"/>
    <property type="molecule type" value="Genomic_DNA"/>
</dbReference>
<gene>
    <name evidence="7" type="ORF">UBRO2_05662</name>
    <name evidence="6" type="ORF">UBRO_04794</name>
</gene>
<sequence>MASLLSSCLGRSKDTSSPFHNGHVPPTGHRPIDEVNPAKCLFCSVTSDRFNIVLEDDKYICFRDRSPAAQVHLLVIPRTHMANVQSLTQRDSVLVGEMQVLGNKALDIVAQQAHDTSSSKIAVAEEQPRFGFHIPPFRSVDHLHLHCLQLPFKSTLKALKYRVVKPSSAEYCKGWSWFAEWSQTCALLDAGRKVEVKSC</sequence>
<dbReference type="GO" id="GO:0000166">
    <property type="term" value="F:nucleotide binding"/>
    <property type="evidence" value="ECO:0007669"/>
    <property type="project" value="UniProtKB-KW"/>
</dbReference>
<protein>
    <recommendedName>
        <fullName evidence="5">HIT domain-containing protein</fullName>
    </recommendedName>
</protein>
<feature type="short sequence motif" description="Histidine triad motif" evidence="3">
    <location>
        <begin position="142"/>
        <end position="146"/>
    </location>
</feature>
<dbReference type="InterPro" id="IPR036265">
    <property type="entry name" value="HIT-like_sf"/>
</dbReference>
<keyword evidence="1" id="KW-0547">Nucleotide-binding</keyword>
<reference evidence="7" key="3">
    <citation type="submission" date="2018-08" db="EMBL/GenBank/DDBJ databases">
        <authorList>
            <person name="Guldener U."/>
        </authorList>
    </citation>
    <scope>NUCLEOTIDE SEQUENCE</scope>
    <source>
        <strain evidence="7">UB2</strain>
    </source>
</reference>
<dbReference type="PROSITE" id="PS51084">
    <property type="entry name" value="HIT_2"/>
    <property type="match status" value="1"/>
</dbReference>
<dbReference type="PANTHER" id="PTHR12486">
    <property type="entry name" value="APRATAXIN-RELATED"/>
    <property type="match status" value="1"/>
</dbReference>
<keyword evidence="2" id="KW-0378">Hydrolase</keyword>
<dbReference type="SUPFAM" id="SSF54197">
    <property type="entry name" value="HIT-like"/>
    <property type="match status" value="1"/>
</dbReference>
<organism evidence="6 8">
    <name type="scientific">Ustilago bromivora</name>
    <dbReference type="NCBI Taxonomy" id="307758"/>
    <lineage>
        <taxon>Eukaryota</taxon>
        <taxon>Fungi</taxon>
        <taxon>Dikarya</taxon>
        <taxon>Basidiomycota</taxon>
        <taxon>Ustilaginomycotina</taxon>
        <taxon>Ustilaginomycetes</taxon>
        <taxon>Ustilaginales</taxon>
        <taxon>Ustilaginaceae</taxon>
        <taxon>Ustilago</taxon>
    </lineage>
</organism>
<evidence type="ECO:0000313" key="9">
    <source>
        <dbReference type="Proteomes" id="UP000658997"/>
    </source>
</evidence>
<accession>A0A1K0H446</accession>
<evidence type="ECO:0000313" key="6">
    <source>
        <dbReference type="EMBL" id="SAM82245.1"/>
    </source>
</evidence>
<evidence type="ECO:0000313" key="8">
    <source>
        <dbReference type="Proteomes" id="UP000179920"/>
    </source>
</evidence>
<dbReference type="AlphaFoldDB" id="A0A1K0H446"/>
<evidence type="ECO:0000256" key="4">
    <source>
        <dbReference type="SAM" id="MobiDB-lite"/>
    </source>
</evidence>
<keyword evidence="9" id="KW-1185">Reference proteome</keyword>
<feature type="domain" description="HIT" evidence="5">
    <location>
        <begin position="41"/>
        <end position="157"/>
    </location>
</feature>
<dbReference type="Proteomes" id="UP000179920">
    <property type="component" value="Chromosome VII"/>
</dbReference>
<dbReference type="Proteomes" id="UP000658997">
    <property type="component" value="Unassembled WGS sequence"/>
</dbReference>
<dbReference type="OrthoDB" id="1915375at2759"/>
<evidence type="ECO:0000256" key="3">
    <source>
        <dbReference type="PROSITE-ProRule" id="PRU00464"/>
    </source>
</evidence>
<dbReference type="EMBL" id="ULHB01000194">
    <property type="protein sequence ID" value="SYW84960.1"/>
    <property type="molecule type" value="Genomic_DNA"/>
</dbReference>
<reference evidence="6" key="1">
    <citation type="submission" date="2016-04" db="EMBL/GenBank/DDBJ databases">
        <authorList>
            <person name="Evans L.H."/>
            <person name="Alamgir A."/>
            <person name="Owens N."/>
            <person name="Weber N.D."/>
            <person name="Virtaneva K."/>
            <person name="Barbian K."/>
            <person name="Babar A."/>
            <person name="Rosenke K."/>
        </authorList>
    </citation>
    <scope>NUCLEOTIDE SEQUENCE</scope>
    <source>
        <strain evidence="6">UB2112</strain>
    </source>
</reference>
<dbReference type="PANTHER" id="PTHR12486:SF5">
    <property type="entry name" value="ADENOSINE 5'-MONOPHOSPHORAMIDASE HINT3"/>
    <property type="match status" value="1"/>
</dbReference>
<proteinExistence type="predicted"/>